<dbReference type="Ensembl" id="ENSDCDT00010064338.1">
    <property type="protein sequence ID" value="ENSDCDP00010053804.1"/>
    <property type="gene ID" value="ENSDCDG00010031197.1"/>
</dbReference>
<dbReference type="PANTHER" id="PTHR11106:SF104">
    <property type="entry name" value="ADP-RIBOSE GLYCOHYDROLASE MACROD2"/>
    <property type="match status" value="1"/>
</dbReference>
<dbReference type="PANTHER" id="PTHR11106">
    <property type="entry name" value="GANGLIOSIDE INDUCED DIFFERENTIATION ASSOCIATED PROTEIN 2-RELATED"/>
    <property type="match status" value="1"/>
</dbReference>
<dbReference type="Gene3D" id="3.40.220.10">
    <property type="entry name" value="Leucine Aminopeptidase, subunit E, domain 1"/>
    <property type="match status" value="1"/>
</dbReference>
<organism evidence="3 4">
    <name type="scientific">Denticeps clupeoides</name>
    <name type="common">denticle herring</name>
    <dbReference type="NCBI Taxonomy" id="299321"/>
    <lineage>
        <taxon>Eukaryota</taxon>
        <taxon>Metazoa</taxon>
        <taxon>Chordata</taxon>
        <taxon>Craniata</taxon>
        <taxon>Vertebrata</taxon>
        <taxon>Euteleostomi</taxon>
        <taxon>Actinopterygii</taxon>
        <taxon>Neopterygii</taxon>
        <taxon>Teleostei</taxon>
        <taxon>Clupei</taxon>
        <taxon>Clupeiformes</taxon>
        <taxon>Denticipitoidei</taxon>
        <taxon>Denticipitidae</taxon>
        <taxon>Denticeps</taxon>
    </lineage>
</organism>
<dbReference type="AlphaFoldDB" id="A0AAY4E919"/>
<evidence type="ECO:0000259" key="2">
    <source>
        <dbReference type="PROSITE" id="PS51154"/>
    </source>
</evidence>
<proteinExistence type="predicted"/>
<reference evidence="3 4" key="1">
    <citation type="submission" date="2020-06" db="EMBL/GenBank/DDBJ databases">
        <authorList>
            <consortium name="Wellcome Sanger Institute Data Sharing"/>
        </authorList>
    </citation>
    <scope>NUCLEOTIDE SEQUENCE [LARGE SCALE GENOMIC DNA]</scope>
</reference>
<gene>
    <name evidence="3" type="primary">MACROD2</name>
</gene>
<reference evidence="3" key="2">
    <citation type="submission" date="2025-08" db="UniProtKB">
        <authorList>
            <consortium name="Ensembl"/>
        </authorList>
    </citation>
    <scope>IDENTIFICATION</scope>
</reference>
<dbReference type="GeneTree" id="ENSGT00940000157404"/>
<evidence type="ECO:0000313" key="3">
    <source>
        <dbReference type="Ensembl" id="ENSDCDP00010053804.1"/>
    </source>
</evidence>
<dbReference type="GO" id="GO:0006974">
    <property type="term" value="P:DNA damage response"/>
    <property type="evidence" value="ECO:0007669"/>
    <property type="project" value="TreeGrafter"/>
</dbReference>
<dbReference type="SUPFAM" id="SSF52949">
    <property type="entry name" value="Macro domain-like"/>
    <property type="match status" value="1"/>
</dbReference>
<keyword evidence="4" id="KW-1185">Reference proteome</keyword>
<dbReference type="GO" id="GO:0005654">
    <property type="term" value="C:nucleoplasm"/>
    <property type="evidence" value="ECO:0007669"/>
    <property type="project" value="TreeGrafter"/>
</dbReference>
<dbReference type="InterPro" id="IPR043472">
    <property type="entry name" value="Macro_dom-like"/>
</dbReference>
<dbReference type="InterPro" id="IPR002589">
    <property type="entry name" value="Macro_dom"/>
</dbReference>
<dbReference type="Proteomes" id="UP000694580">
    <property type="component" value="Chromosome 8"/>
</dbReference>
<dbReference type="GO" id="GO:0140293">
    <property type="term" value="F:ADP-ribosylglutamate hydrolase activity"/>
    <property type="evidence" value="ECO:0007669"/>
    <property type="project" value="TreeGrafter"/>
</dbReference>
<feature type="domain" description="Macro" evidence="2">
    <location>
        <begin position="46"/>
        <end position="221"/>
    </location>
</feature>
<reference evidence="3" key="3">
    <citation type="submission" date="2025-09" db="UniProtKB">
        <authorList>
            <consortium name="Ensembl"/>
        </authorList>
    </citation>
    <scope>IDENTIFICATION</scope>
</reference>
<feature type="region of interest" description="Disordered" evidence="1">
    <location>
        <begin position="339"/>
        <end position="377"/>
    </location>
</feature>
<dbReference type="CDD" id="cd02908">
    <property type="entry name" value="Macro_OAADPr_deacetylase"/>
    <property type="match status" value="1"/>
</dbReference>
<feature type="compositionally biased region" description="Basic and acidic residues" evidence="1">
    <location>
        <begin position="339"/>
        <end position="357"/>
    </location>
</feature>
<dbReference type="GO" id="GO:0140291">
    <property type="term" value="P:peptidyl-glutamate ADP-deribosylation"/>
    <property type="evidence" value="ECO:0007669"/>
    <property type="project" value="TreeGrafter"/>
</dbReference>
<protein>
    <recommendedName>
        <fullName evidence="2">Macro domain-containing protein</fullName>
    </recommendedName>
</protein>
<dbReference type="PROSITE" id="PS51154">
    <property type="entry name" value="MACRO"/>
    <property type="match status" value="1"/>
</dbReference>
<evidence type="ECO:0000256" key="1">
    <source>
        <dbReference type="SAM" id="MobiDB-lite"/>
    </source>
</evidence>
<dbReference type="GO" id="GO:0042278">
    <property type="term" value="P:purine nucleoside metabolic process"/>
    <property type="evidence" value="ECO:0007669"/>
    <property type="project" value="TreeGrafter"/>
</dbReference>
<accession>A0AAY4E919</accession>
<dbReference type="Pfam" id="PF01661">
    <property type="entry name" value="Macro"/>
    <property type="match status" value="1"/>
</dbReference>
<evidence type="ECO:0000313" key="4">
    <source>
        <dbReference type="Proteomes" id="UP000694580"/>
    </source>
</evidence>
<sequence length="377" mass="42972">HNDATKSWILRLLKLGLEERRKEYRSRYLTLDEIPTWRKHEKNVGKHEEVAPICLCDKVSLYKGDITTLEVDAIVNAGKRSLDGCIHRAAGPCLYDECHSLNGCDTGKAKITCGYDLPAKYVIHTVGPIAKGHVGSTQREDLEGCYKNSLQLVKENSLRSVAFPCISTGIYGFPNEPAAEIALRTARSWLKKNRDEVERVIFCVFLETDYKIYKEKMSNYFSQGKNSHGCFLELANSLHLHYILGTLFECFLLWWWTSSSASSVVIHSSFTLCGEFSHSLLVKNIYKPCLWKHWGQIDRKEPFIAVAINHIKITNTADTWPSTQPYINVHIVGGRSGRSEKSRVYVRKEEEDKKRQPPDCIPMESTLWEPKKNTSTA</sequence>
<name>A0AAY4E919_9TELE</name>
<dbReference type="SMART" id="SM00506">
    <property type="entry name" value="A1pp"/>
    <property type="match status" value="1"/>
</dbReference>